<evidence type="ECO:0000313" key="3">
    <source>
        <dbReference type="EMBL" id="AMY25300.1"/>
    </source>
</evidence>
<dbReference type="InterPro" id="IPR011576">
    <property type="entry name" value="Pyridox_Oxase_N"/>
</dbReference>
<dbReference type="EMBL" id="CP015220">
    <property type="protein sequence ID" value="AMY25300.1"/>
    <property type="molecule type" value="Genomic_DNA"/>
</dbReference>
<dbReference type="PANTHER" id="PTHR35176">
    <property type="entry name" value="HEME OXYGENASE HI_0854-RELATED"/>
    <property type="match status" value="1"/>
</dbReference>
<dbReference type="GO" id="GO:0005829">
    <property type="term" value="C:cytosol"/>
    <property type="evidence" value="ECO:0007669"/>
    <property type="project" value="TreeGrafter"/>
</dbReference>
<reference evidence="3 4" key="1">
    <citation type="journal article" date="2016" name="Genome Announc.">
        <title>Complete Genome and Plasmid Sequences for Rhodococcus fascians D188 and Draft Sequences for Rhodococcus Isolates PBTS 1 and PBTS 2.</title>
        <authorList>
            <person name="Stamler R.A."/>
            <person name="Vereecke D."/>
            <person name="Zhang Y."/>
            <person name="Schilkey F."/>
            <person name="Devitt N."/>
            <person name="Randall J.J."/>
        </authorList>
    </citation>
    <scope>NUCLEOTIDE SEQUENCE [LARGE SCALE GENOMIC DNA]</scope>
    <source>
        <strain evidence="3 4">PBTS2</strain>
    </source>
</reference>
<keyword evidence="4" id="KW-1185">Reference proteome</keyword>
<accession>A0A143QQK9</accession>
<organism evidence="3 4">
    <name type="scientific">Rhodococcoides fascians</name>
    <name type="common">Rhodococcus fascians</name>
    <dbReference type="NCBI Taxonomy" id="1828"/>
    <lineage>
        <taxon>Bacteria</taxon>
        <taxon>Bacillati</taxon>
        <taxon>Actinomycetota</taxon>
        <taxon>Actinomycetes</taxon>
        <taxon>Mycobacteriales</taxon>
        <taxon>Nocardiaceae</taxon>
        <taxon>Rhodococcoides</taxon>
    </lineage>
</organism>
<dbReference type="Proteomes" id="UP000076038">
    <property type="component" value="Chromosome"/>
</dbReference>
<dbReference type="InterPro" id="IPR052019">
    <property type="entry name" value="F420H2_bilvrd_red/Heme_oxyg"/>
</dbReference>
<evidence type="ECO:0000256" key="1">
    <source>
        <dbReference type="ARBA" id="ARBA00023002"/>
    </source>
</evidence>
<dbReference type="Pfam" id="PF01243">
    <property type="entry name" value="PNPOx_N"/>
    <property type="match status" value="1"/>
</dbReference>
<dbReference type="NCBIfam" id="TIGR03618">
    <property type="entry name" value="Rv1155_F420"/>
    <property type="match status" value="1"/>
</dbReference>
<dbReference type="InterPro" id="IPR012349">
    <property type="entry name" value="Split_barrel_FMN-bd"/>
</dbReference>
<dbReference type="SUPFAM" id="SSF50475">
    <property type="entry name" value="FMN-binding split barrel"/>
    <property type="match status" value="1"/>
</dbReference>
<dbReference type="GO" id="GO:0070967">
    <property type="term" value="F:coenzyme F420 binding"/>
    <property type="evidence" value="ECO:0007669"/>
    <property type="project" value="TreeGrafter"/>
</dbReference>
<name>A0A143QQK9_RHOFA</name>
<evidence type="ECO:0000259" key="2">
    <source>
        <dbReference type="Pfam" id="PF01243"/>
    </source>
</evidence>
<dbReference type="KEGG" id="rhs:A3Q41_04019"/>
<evidence type="ECO:0000313" key="4">
    <source>
        <dbReference type="Proteomes" id="UP000076038"/>
    </source>
</evidence>
<dbReference type="Gene3D" id="2.30.110.10">
    <property type="entry name" value="Electron Transport, Fmn-binding Protein, Chain A"/>
    <property type="match status" value="1"/>
</dbReference>
<protein>
    <recommendedName>
        <fullName evidence="2">Pyridoxamine 5'-phosphate oxidase N-terminal domain-containing protein</fullName>
    </recommendedName>
</protein>
<keyword evidence="1" id="KW-0560">Oxidoreductase</keyword>
<dbReference type="GO" id="GO:0016627">
    <property type="term" value="F:oxidoreductase activity, acting on the CH-CH group of donors"/>
    <property type="evidence" value="ECO:0007669"/>
    <property type="project" value="TreeGrafter"/>
</dbReference>
<sequence>MAVGARHYSRVMAATPADATALTDEAIEFLTERHLATLTTLRPDGTPHVVAVGFTYDADAHVARVITNNVSQKAINAGRGAYAAVTQIDGARWLTLEGPATVRDDHESVADAENRYARRYRVPRENPTRVVVEIAVRRVLGSRSLLRR</sequence>
<dbReference type="InterPro" id="IPR019920">
    <property type="entry name" value="F420-binding_dom_put"/>
</dbReference>
<reference evidence="4" key="2">
    <citation type="submission" date="2016-04" db="EMBL/GenBank/DDBJ databases">
        <title>Complete Genome and Plasmid Sequences for Rhodococcus fascians D188 and Draft Sequences for Rhodococcus spp. Isolates PBTS 1 and PBTS 2.</title>
        <authorList>
            <person name="Stamer R."/>
            <person name="Vereecke D."/>
            <person name="Zhang Y."/>
            <person name="Schilkey F."/>
            <person name="Devitt N."/>
            <person name="Randall J."/>
        </authorList>
    </citation>
    <scope>NUCLEOTIDE SEQUENCE [LARGE SCALE GENOMIC DNA]</scope>
    <source>
        <strain evidence="4">PBTS2</strain>
    </source>
</reference>
<proteinExistence type="predicted"/>
<gene>
    <name evidence="3" type="ORF">A3Q41_04019</name>
</gene>
<feature type="domain" description="Pyridoxamine 5'-phosphate oxidase N-terminal" evidence="2">
    <location>
        <begin position="22"/>
        <end position="140"/>
    </location>
</feature>
<dbReference type="AlphaFoldDB" id="A0A143QQK9"/>
<dbReference type="PANTHER" id="PTHR35176:SF1">
    <property type="entry name" value="F420H(2)-DEPENDENT BILIVERDIN REDUCTASE"/>
    <property type="match status" value="1"/>
</dbReference>
<dbReference type="PATRIC" id="fig|1653479.3.peg.4073"/>